<protein>
    <submittedName>
        <fullName evidence="1">Uncharacterized protein</fullName>
    </submittedName>
</protein>
<reference evidence="2" key="2">
    <citation type="journal article" date="2017" name="J. Anim. Genet.">
        <title>Multiple reference genome sequences of hot pepper reveal the massive evolution of plant disease resistance genes by retroduplication.</title>
        <authorList>
            <person name="Kim S."/>
            <person name="Park J."/>
            <person name="Yeom S.-I."/>
            <person name="Kim Y.-M."/>
            <person name="Seo E."/>
            <person name="Kim K.-T."/>
            <person name="Kim M.-S."/>
            <person name="Lee J.M."/>
            <person name="Cheong K."/>
            <person name="Shin H.-S."/>
            <person name="Kim S.-B."/>
            <person name="Han K."/>
            <person name="Lee J."/>
            <person name="Park M."/>
            <person name="Lee H.-A."/>
            <person name="Lee H.-Y."/>
            <person name="Lee Y."/>
            <person name="Oh S."/>
            <person name="Lee J.H."/>
            <person name="Choi E."/>
            <person name="Choi E."/>
            <person name="Lee S.E."/>
            <person name="Jeon J."/>
            <person name="Kim H."/>
            <person name="Choi G."/>
            <person name="Song H."/>
            <person name="Lee J."/>
            <person name="Lee S.-C."/>
            <person name="Kwon J.-K."/>
            <person name="Lee H.-Y."/>
            <person name="Koo N."/>
            <person name="Hong Y."/>
            <person name="Kim R.W."/>
            <person name="Kang W.-H."/>
            <person name="Huh J.H."/>
            <person name="Kang B.-C."/>
            <person name="Yang T.-J."/>
            <person name="Lee Y.-H."/>
            <person name="Bennetzen J.L."/>
            <person name="Choi D."/>
        </authorList>
    </citation>
    <scope>NUCLEOTIDE SEQUENCE [LARGE SCALE GENOMIC DNA]</scope>
    <source>
        <strain evidence="2">cv. PBC81</strain>
    </source>
</reference>
<dbReference type="AlphaFoldDB" id="A0A2G2W8Z1"/>
<accession>A0A2G2W8Z1</accession>
<proteinExistence type="predicted"/>
<dbReference type="STRING" id="33114.A0A2G2W8Z1"/>
<reference evidence="1 2" key="1">
    <citation type="journal article" date="2017" name="Genome Biol.">
        <title>New reference genome sequences of hot pepper reveal the massive evolution of plant disease-resistance genes by retroduplication.</title>
        <authorList>
            <person name="Kim S."/>
            <person name="Park J."/>
            <person name="Yeom S.I."/>
            <person name="Kim Y.M."/>
            <person name="Seo E."/>
            <person name="Kim K.T."/>
            <person name="Kim M.S."/>
            <person name="Lee J.M."/>
            <person name="Cheong K."/>
            <person name="Shin H.S."/>
            <person name="Kim S.B."/>
            <person name="Han K."/>
            <person name="Lee J."/>
            <person name="Park M."/>
            <person name="Lee H.A."/>
            <person name="Lee H.Y."/>
            <person name="Lee Y."/>
            <person name="Oh S."/>
            <person name="Lee J.H."/>
            <person name="Choi E."/>
            <person name="Choi E."/>
            <person name="Lee S.E."/>
            <person name="Jeon J."/>
            <person name="Kim H."/>
            <person name="Choi G."/>
            <person name="Song H."/>
            <person name="Lee J."/>
            <person name="Lee S.C."/>
            <person name="Kwon J.K."/>
            <person name="Lee H.Y."/>
            <person name="Koo N."/>
            <person name="Hong Y."/>
            <person name="Kim R.W."/>
            <person name="Kang W.H."/>
            <person name="Huh J.H."/>
            <person name="Kang B.C."/>
            <person name="Yang T.J."/>
            <person name="Lee Y.H."/>
            <person name="Bennetzen J.L."/>
            <person name="Choi D."/>
        </authorList>
    </citation>
    <scope>NUCLEOTIDE SEQUENCE [LARGE SCALE GENOMIC DNA]</scope>
    <source>
        <strain evidence="2">cv. PBC81</strain>
    </source>
</reference>
<comment type="caution">
    <text evidence="1">The sequence shown here is derived from an EMBL/GenBank/DDBJ whole genome shotgun (WGS) entry which is preliminary data.</text>
</comment>
<name>A0A2G2W8Z1_CAPBA</name>
<keyword evidence="2" id="KW-1185">Reference proteome</keyword>
<dbReference type="OrthoDB" id="427711at2759"/>
<dbReference type="Proteomes" id="UP000224567">
    <property type="component" value="Unassembled WGS sequence"/>
</dbReference>
<sequence>MQVAVGPVTYVEDIRGMGLQVSKLETADSSKQGKESYSIKSWLTAASAKTNNQNRCSSHEKGADAGISETASLLLWR</sequence>
<evidence type="ECO:0000313" key="2">
    <source>
        <dbReference type="Proteomes" id="UP000224567"/>
    </source>
</evidence>
<organism evidence="1 2">
    <name type="scientific">Capsicum baccatum</name>
    <name type="common">Peruvian pepper</name>
    <dbReference type="NCBI Taxonomy" id="33114"/>
    <lineage>
        <taxon>Eukaryota</taxon>
        <taxon>Viridiplantae</taxon>
        <taxon>Streptophyta</taxon>
        <taxon>Embryophyta</taxon>
        <taxon>Tracheophyta</taxon>
        <taxon>Spermatophyta</taxon>
        <taxon>Magnoliopsida</taxon>
        <taxon>eudicotyledons</taxon>
        <taxon>Gunneridae</taxon>
        <taxon>Pentapetalae</taxon>
        <taxon>asterids</taxon>
        <taxon>lamiids</taxon>
        <taxon>Solanales</taxon>
        <taxon>Solanaceae</taxon>
        <taxon>Solanoideae</taxon>
        <taxon>Capsiceae</taxon>
        <taxon>Capsicum</taxon>
    </lineage>
</organism>
<gene>
    <name evidence="1" type="ORF">CQW23_20555</name>
</gene>
<evidence type="ECO:0000313" key="1">
    <source>
        <dbReference type="EMBL" id="PHT41701.1"/>
    </source>
</evidence>
<dbReference type="EMBL" id="MLFT02000008">
    <property type="protein sequence ID" value="PHT41701.1"/>
    <property type="molecule type" value="Genomic_DNA"/>
</dbReference>